<dbReference type="InterPro" id="IPR008925">
    <property type="entry name" value="aa_tRNA-synth_I_cd-bd_sf"/>
</dbReference>
<keyword evidence="5 10" id="KW-0547">Nucleotide-binding</keyword>
<keyword evidence="12" id="KW-1185">Reference proteome</keyword>
<evidence type="ECO:0000256" key="8">
    <source>
        <dbReference type="ARBA" id="ARBA00023146"/>
    </source>
</evidence>
<dbReference type="EMBL" id="BAAAZD010000001">
    <property type="protein sequence ID" value="GAA4000284.1"/>
    <property type="molecule type" value="Genomic_DNA"/>
</dbReference>
<dbReference type="InterPro" id="IPR020751">
    <property type="entry name" value="aa-tRNA-synth_I_codon-bd_sub2"/>
</dbReference>
<dbReference type="EC" id="6.1.1.6" evidence="10"/>
<keyword evidence="8 10" id="KW-0030">Aminoacyl-tRNA synthetase</keyword>
<dbReference type="InterPro" id="IPR001412">
    <property type="entry name" value="aa-tRNA-synth_I_CS"/>
</dbReference>
<evidence type="ECO:0000256" key="5">
    <source>
        <dbReference type="ARBA" id="ARBA00022741"/>
    </source>
</evidence>
<evidence type="ECO:0000256" key="10">
    <source>
        <dbReference type="HAMAP-Rule" id="MF_00177"/>
    </source>
</evidence>
<comment type="catalytic activity">
    <reaction evidence="9 10">
        <text>tRNA(Lys) + L-lysine + ATP = L-lysyl-tRNA(Lys) + AMP + diphosphate</text>
        <dbReference type="Rhea" id="RHEA:20792"/>
        <dbReference type="Rhea" id="RHEA-COMP:9696"/>
        <dbReference type="Rhea" id="RHEA-COMP:9697"/>
        <dbReference type="ChEBI" id="CHEBI:30616"/>
        <dbReference type="ChEBI" id="CHEBI:32551"/>
        <dbReference type="ChEBI" id="CHEBI:33019"/>
        <dbReference type="ChEBI" id="CHEBI:78442"/>
        <dbReference type="ChEBI" id="CHEBI:78529"/>
        <dbReference type="ChEBI" id="CHEBI:456215"/>
        <dbReference type="EC" id="6.1.1.6"/>
    </reaction>
</comment>
<keyword evidence="6 10" id="KW-0067">ATP-binding</keyword>
<gene>
    <name evidence="10" type="primary">lysS</name>
    <name evidence="11" type="ORF">GCM10022211_08280</name>
</gene>
<evidence type="ECO:0000256" key="4">
    <source>
        <dbReference type="ARBA" id="ARBA00022598"/>
    </source>
</evidence>
<evidence type="ECO:0000256" key="1">
    <source>
        <dbReference type="ARBA" id="ARBA00004496"/>
    </source>
</evidence>
<keyword evidence="3 10" id="KW-0963">Cytoplasm</keyword>
<evidence type="ECO:0000256" key="6">
    <source>
        <dbReference type="ARBA" id="ARBA00022840"/>
    </source>
</evidence>
<protein>
    <recommendedName>
        <fullName evidence="10">Lysine--tRNA ligase</fullName>
        <ecNumber evidence="10">6.1.1.6</ecNumber>
    </recommendedName>
    <alternativeName>
        <fullName evidence="10">Lysyl-tRNA synthetase</fullName>
        <shortName evidence="10">LysRS</shortName>
    </alternativeName>
</protein>
<evidence type="ECO:0000256" key="7">
    <source>
        <dbReference type="ARBA" id="ARBA00022917"/>
    </source>
</evidence>
<evidence type="ECO:0000256" key="3">
    <source>
        <dbReference type="ARBA" id="ARBA00022490"/>
    </source>
</evidence>
<keyword evidence="7 10" id="KW-0648">Protein biosynthesis</keyword>
<evidence type="ECO:0000313" key="11">
    <source>
        <dbReference type="EMBL" id="GAA4000284.1"/>
    </source>
</evidence>
<name>A0ABP7RQ17_9SPHN</name>
<evidence type="ECO:0000256" key="2">
    <source>
        <dbReference type="ARBA" id="ARBA00005594"/>
    </source>
</evidence>
<feature type="short sequence motif" description="'HIGH' region" evidence="10">
    <location>
        <begin position="46"/>
        <end position="54"/>
    </location>
</feature>
<dbReference type="InterPro" id="IPR002904">
    <property type="entry name" value="Lys-tRNA-ligase"/>
</dbReference>
<feature type="short sequence motif" description="'KMSKS' region" evidence="10">
    <location>
        <begin position="294"/>
        <end position="298"/>
    </location>
</feature>
<dbReference type="NCBIfam" id="TIGR00467">
    <property type="entry name" value="lysS_arch"/>
    <property type="match status" value="1"/>
</dbReference>
<dbReference type="Proteomes" id="UP001501310">
    <property type="component" value="Unassembled WGS sequence"/>
</dbReference>
<comment type="similarity">
    <text evidence="2 10">Belongs to the class-I aminoacyl-tRNA synthetase family.</text>
</comment>
<keyword evidence="4 10" id="KW-0436">Ligase</keyword>
<dbReference type="SUPFAM" id="SSF52374">
    <property type="entry name" value="Nucleotidylyl transferase"/>
    <property type="match status" value="1"/>
</dbReference>
<reference evidence="12" key="1">
    <citation type="journal article" date="2019" name="Int. J. Syst. Evol. Microbiol.">
        <title>The Global Catalogue of Microorganisms (GCM) 10K type strain sequencing project: providing services to taxonomists for standard genome sequencing and annotation.</title>
        <authorList>
            <consortium name="The Broad Institute Genomics Platform"/>
            <consortium name="The Broad Institute Genome Sequencing Center for Infectious Disease"/>
            <person name="Wu L."/>
            <person name="Ma J."/>
        </authorList>
    </citation>
    <scope>NUCLEOTIDE SEQUENCE [LARGE SCALE GENOMIC DNA]</scope>
    <source>
        <strain evidence="12">JCM 16603</strain>
    </source>
</reference>
<evidence type="ECO:0000313" key="12">
    <source>
        <dbReference type="Proteomes" id="UP001501310"/>
    </source>
</evidence>
<evidence type="ECO:0000256" key="9">
    <source>
        <dbReference type="ARBA" id="ARBA00048573"/>
    </source>
</evidence>
<dbReference type="PANTHER" id="PTHR37940:SF1">
    <property type="entry name" value="LYSINE--TRNA LIGASE"/>
    <property type="match status" value="1"/>
</dbReference>
<proteinExistence type="inferred from homology"/>
<dbReference type="GO" id="GO:0016874">
    <property type="term" value="F:ligase activity"/>
    <property type="evidence" value="ECO:0007669"/>
    <property type="project" value="UniProtKB-KW"/>
</dbReference>
<dbReference type="Pfam" id="PF01921">
    <property type="entry name" value="tRNA-synt_1f"/>
    <property type="match status" value="1"/>
</dbReference>
<accession>A0ABP7RQ17</accession>
<dbReference type="SUPFAM" id="SSF48163">
    <property type="entry name" value="An anticodon-binding domain of class I aminoacyl-tRNA synthetases"/>
    <property type="match status" value="1"/>
</dbReference>
<sequence length="528" mass="58759">MTDDALRQAALTSKAWPFEEARKLLARYPQGKANGAPVLFETGYGPSGLPHIGTFTEVLRTTWVRHAYEVLTGGTVPTRLIAFSDDMDGLRKVPDNVPNPEILQEALGKPLTRVPDPFGCNESFAHHNNALLRQFLDRFGFDYEFLSATDAYTSGRFDDALRAVLRHFDDILGVMLPTLREERRQTYSPVLPVSPTTGRVLQVPVRVVDAEAGTIAFVDEDGQEVVQSALGGLSKLQWKVDWAMRWVALGVDYEMAGKDLIDSTIQSGKIARILGARPPEGFNYEMFLDEKGEKISKSKGNGLTLEQWLTYGSEASLQFYLWREPKKAKSLHLGLIPRAIDDYWQFRERWFDQPVEQRLGNPVHHIHEGAVPEPRSLPLSFSLLLNLASLPGVADKATAWRFVQRYAPGTAPESDPELDELIGLAVTYARDFVVPGLQRRAPTADEAAALRDLDALLAGLAADTPADEIQNAVFEIGKQHYGKERLREWFQAAYETLLGSSQGPRLGSFIALYGIDNSRRLIAEALQA</sequence>
<comment type="subcellular location">
    <subcellularLocation>
        <location evidence="1 10">Cytoplasm</location>
    </subcellularLocation>
</comment>
<dbReference type="PROSITE" id="PS00178">
    <property type="entry name" value="AA_TRNA_LIGASE_I"/>
    <property type="match status" value="1"/>
</dbReference>
<dbReference type="RefSeq" id="WP_344708897.1">
    <property type="nucleotide sequence ID" value="NZ_BAAAZD010000001.1"/>
</dbReference>
<dbReference type="PANTHER" id="PTHR37940">
    <property type="entry name" value="LYSINE--TRNA LIGASE"/>
    <property type="match status" value="1"/>
</dbReference>
<dbReference type="Gene3D" id="1.10.10.350">
    <property type="match status" value="1"/>
</dbReference>
<comment type="caution">
    <text evidence="11">The sequence shown here is derived from an EMBL/GenBank/DDBJ whole genome shotgun (WGS) entry which is preliminary data.</text>
</comment>
<dbReference type="HAMAP" id="MF_00177">
    <property type="entry name" value="Lys_tRNA_synth_class1"/>
    <property type="match status" value="1"/>
</dbReference>
<dbReference type="Gene3D" id="3.40.50.620">
    <property type="entry name" value="HUPs"/>
    <property type="match status" value="2"/>
</dbReference>
<feature type="binding site" evidence="10">
    <location>
        <position position="297"/>
    </location>
    <ligand>
        <name>ATP</name>
        <dbReference type="ChEBI" id="CHEBI:30616"/>
    </ligand>
</feature>
<organism evidence="11 12">
    <name type="scientific">Sphingomonas humi</name>
    <dbReference type="NCBI Taxonomy" id="335630"/>
    <lineage>
        <taxon>Bacteria</taxon>
        <taxon>Pseudomonadati</taxon>
        <taxon>Pseudomonadota</taxon>
        <taxon>Alphaproteobacteria</taxon>
        <taxon>Sphingomonadales</taxon>
        <taxon>Sphingomonadaceae</taxon>
        <taxon>Sphingomonas</taxon>
    </lineage>
</organism>
<dbReference type="NCBIfam" id="NF001968">
    <property type="entry name" value="PRK00750.1-2"/>
    <property type="match status" value="1"/>
</dbReference>
<dbReference type="InterPro" id="IPR014729">
    <property type="entry name" value="Rossmann-like_a/b/a_fold"/>
</dbReference>